<keyword evidence="6 16" id="KW-0132">Cell division</keyword>
<dbReference type="GO" id="GO:0008360">
    <property type="term" value="P:regulation of cell shape"/>
    <property type="evidence" value="ECO:0007669"/>
    <property type="project" value="UniProtKB-KW"/>
</dbReference>
<comment type="cofactor">
    <cofactor evidence="1 16">
        <name>FAD</name>
        <dbReference type="ChEBI" id="CHEBI:57692"/>
    </cofactor>
</comment>
<evidence type="ECO:0000256" key="11">
    <source>
        <dbReference type="ARBA" id="ARBA00022984"/>
    </source>
</evidence>
<evidence type="ECO:0000313" key="19">
    <source>
        <dbReference type="Proteomes" id="UP000593890"/>
    </source>
</evidence>
<sequence>MDHTTMDSLYRQLMEQGIPVVKEEPMQKHTTFRIGGPADLFCSPRSEGQLTEAVRLAKELEIPVTVVSCGSNMLVADKGIRGLVLHVGEGLQEMGLVSPHIIRCGAGVTMANLCRFALEKGLTGLEFAFGIPGSAGGGAYMNAGAYGGEMSHVLSACNHVELDGTPGRLEGSDLDLSYRHSAYSSGFAVITSVEVSLRPGDPVAIKEAMDDYLGRRKSKQPLEWPSAGSVFKRPAKGYASALIDQCGLKGRRVGGAVVSPKHAGFIINDGGASCEDVCRLIEIIQEEVLRQCGIQLECEVKTIGQR</sequence>
<comment type="function">
    <text evidence="2 16">Cell wall formation.</text>
</comment>
<keyword evidence="8 16" id="KW-0274">FAD</keyword>
<dbReference type="KEGG" id="sman:C12CBH8_16880"/>
<keyword evidence="14 16" id="KW-0961">Cell wall biogenesis/degradation</keyword>
<evidence type="ECO:0000256" key="14">
    <source>
        <dbReference type="ARBA" id="ARBA00023316"/>
    </source>
</evidence>
<dbReference type="GO" id="GO:0005829">
    <property type="term" value="C:cytosol"/>
    <property type="evidence" value="ECO:0007669"/>
    <property type="project" value="TreeGrafter"/>
</dbReference>
<name>A0A7I8D6E6_9FIRM</name>
<evidence type="ECO:0000256" key="15">
    <source>
        <dbReference type="ARBA" id="ARBA00048914"/>
    </source>
</evidence>
<keyword evidence="19" id="KW-1185">Reference proteome</keyword>
<evidence type="ECO:0000256" key="7">
    <source>
        <dbReference type="ARBA" id="ARBA00022630"/>
    </source>
</evidence>
<dbReference type="PANTHER" id="PTHR21071">
    <property type="entry name" value="UDP-N-ACETYLENOLPYRUVOYLGLUCOSAMINE REDUCTASE"/>
    <property type="match status" value="1"/>
</dbReference>
<feature type="active site" description="Proton donor" evidence="16">
    <location>
        <position position="229"/>
    </location>
</feature>
<dbReference type="InterPro" id="IPR036635">
    <property type="entry name" value="MurB_C_sf"/>
</dbReference>
<dbReference type="GO" id="GO:0071555">
    <property type="term" value="P:cell wall organization"/>
    <property type="evidence" value="ECO:0007669"/>
    <property type="project" value="UniProtKB-KW"/>
</dbReference>
<dbReference type="GO" id="GO:0051301">
    <property type="term" value="P:cell division"/>
    <property type="evidence" value="ECO:0007669"/>
    <property type="project" value="UniProtKB-KW"/>
</dbReference>
<dbReference type="Proteomes" id="UP000593890">
    <property type="component" value="Chromosome"/>
</dbReference>
<dbReference type="EMBL" id="AP023321">
    <property type="protein sequence ID" value="BCI61049.1"/>
    <property type="molecule type" value="Genomic_DNA"/>
</dbReference>
<keyword evidence="9 16" id="KW-0521">NADP</keyword>
<feature type="domain" description="FAD-binding PCMH-type" evidence="17">
    <location>
        <begin position="33"/>
        <end position="200"/>
    </location>
</feature>
<dbReference type="GO" id="GO:0009252">
    <property type="term" value="P:peptidoglycan biosynthetic process"/>
    <property type="evidence" value="ECO:0007669"/>
    <property type="project" value="UniProtKB-UniRule"/>
</dbReference>
<dbReference type="InterPro" id="IPR011601">
    <property type="entry name" value="MurB_C"/>
</dbReference>
<keyword evidence="13 16" id="KW-0131">Cell cycle</keyword>
<dbReference type="UniPathway" id="UPA00219"/>
<keyword evidence="7 16" id="KW-0285">Flavoprotein</keyword>
<organism evidence="18 19">
    <name type="scientific">Solibaculum mannosilyticum</name>
    <dbReference type="NCBI Taxonomy" id="2780922"/>
    <lineage>
        <taxon>Bacteria</taxon>
        <taxon>Bacillati</taxon>
        <taxon>Bacillota</taxon>
        <taxon>Clostridia</taxon>
        <taxon>Eubacteriales</taxon>
        <taxon>Oscillospiraceae</taxon>
        <taxon>Solibaculum</taxon>
    </lineage>
</organism>
<evidence type="ECO:0000256" key="12">
    <source>
        <dbReference type="ARBA" id="ARBA00023002"/>
    </source>
</evidence>
<feature type="active site" evidence="16">
    <location>
        <position position="299"/>
    </location>
</feature>
<evidence type="ECO:0000256" key="5">
    <source>
        <dbReference type="ARBA" id="ARBA00022490"/>
    </source>
</evidence>
<dbReference type="InterPro" id="IPR016169">
    <property type="entry name" value="FAD-bd_PCMH_sub2"/>
</dbReference>
<dbReference type="RefSeq" id="WP_246441421.1">
    <property type="nucleotide sequence ID" value="NZ_AP023321.1"/>
</dbReference>
<comment type="catalytic activity">
    <reaction evidence="15 16">
        <text>UDP-N-acetyl-alpha-D-muramate + NADP(+) = UDP-N-acetyl-3-O-(1-carboxyvinyl)-alpha-D-glucosamine + NADPH + H(+)</text>
        <dbReference type="Rhea" id="RHEA:12248"/>
        <dbReference type="ChEBI" id="CHEBI:15378"/>
        <dbReference type="ChEBI" id="CHEBI:57783"/>
        <dbReference type="ChEBI" id="CHEBI:58349"/>
        <dbReference type="ChEBI" id="CHEBI:68483"/>
        <dbReference type="ChEBI" id="CHEBI:70757"/>
        <dbReference type="EC" id="1.3.1.98"/>
    </reaction>
</comment>
<dbReference type="InterPro" id="IPR036318">
    <property type="entry name" value="FAD-bd_PCMH-like_sf"/>
</dbReference>
<keyword evidence="5 16" id="KW-0963">Cytoplasm</keyword>
<dbReference type="AlphaFoldDB" id="A0A7I8D6E6"/>
<comment type="pathway">
    <text evidence="4 16">Cell wall biogenesis; peptidoglycan biosynthesis.</text>
</comment>
<evidence type="ECO:0000256" key="1">
    <source>
        <dbReference type="ARBA" id="ARBA00001974"/>
    </source>
</evidence>
<feature type="active site" evidence="16">
    <location>
        <position position="179"/>
    </location>
</feature>
<evidence type="ECO:0000256" key="9">
    <source>
        <dbReference type="ARBA" id="ARBA00022857"/>
    </source>
</evidence>
<evidence type="ECO:0000256" key="8">
    <source>
        <dbReference type="ARBA" id="ARBA00022827"/>
    </source>
</evidence>
<dbReference type="Gene3D" id="3.30.43.10">
    <property type="entry name" value="Uridine Diphospho-n-acetylenolpyruvylglucosamine Reductase, domain 2"/>
    <property type="match status" value="1"/>
</dbReference>
<dbReference type="Gene3D" id="3.90.78.10">
    <property type="entry name" value="UDP-N-acetylenolpyruvoylglucosamine reductase, C-terminal domain"/>
    <property type="match status" value="1"/>
</dbReference>
<keyword evidence="12 16" id="KW-0560">Oxidoreductase</keyword>
<dbReference type="InterPro" id="IPR016166">
    <property type="entry name" value="FAD-bd_PCMH"/>
</dbReference>
<dbReference type="SUPFAM" id="SSF56176">
    <property type="entry name" value="FAD-binding/transporter-associated domain-like"/>
    <property type="match status" value="1"/>
</dbReference>
<accession>A0A7I8D6E6</accession>
<dbReference type="InterPro" id="IPR016167">
    <property type="entry name" value="FAD-bd_PCMH_sub1"/>
</dbReference>
<protein>
    <recommendedName>
        <fullName evidence="16">UDP-N-acetylenolpyruvoylglucosamine reductase</fullName>
        <ecNumber evidence="16">1.3.1.98</ecNumber>
    </recommendedName>
    <alternativeName>
        <fullName evidence="16">UDP-N-acetylmuramate dehydrogenase</fullName>
    </alternativeName>
</protein>
<proteinExistence type="inferred from homology"/>
<evidence type="ECO:0000313" key="18">
    <source>
        <dbReference type="EMBL" id="BCI61049.1"/>
    </source>
</evidence>
<keyword evidence="11 16" id="KW-0573">Peptidoglycan synthesis</keyword>
<evidence type="ECO:0000256" key="2">
    <source>
        <dbReference type="ARBA" id="ARBA00003921"/>
    </source>
</evidence>
<dbReference type="GO" id="GO:0008762">
    <property type="term" value="F:UDP-N-acetylmuramate dehydrogenase activity"/>
    <property type="evidence" value="ECO:0007669"/>
    <property type="project" value="UniProtKB-UniRule"/>
</dbReference>
<dbReference type="NCBIfam" id="NF010480">
    <property type="entry name" value="PRK13905.1"/>
    <property type="match status" value="1"/>
</dbReference>
<gene>
    <name evidence="16 18" type="primary">murB</name>
    <name evidence="18" type="ORF">C12CBH8_16880</name>
</gene>
<dbReference type="SUPFAM" id="SSF56194">
    <property type="entry name" value="Uridine diphospho-N-Acetylenolpyruvylglucosamine reductase, MurB, C-terminal domain"/>
    <property type="match status" value="1"/>
</dbReference>
<dbReference type="Pfam" id="PF01565">
    <property type="entry name" value="FAD_binding_4"/>
    <property type="match status" value="1"/>
</dbReference>
<evidence type="ECO:0000256" key="13">
    <source>
        <dbReference type="ARBA" id="ARBA00023306"/>
    </source>
</evidence>
<evidence type="ECO:0000256" key="4">
    <source>
        <dbReference type="ARBA" id="ARBA00004752"/>
    </source>
</evidence>
<dbReference type="InterPro" id="IPR006094">
    <property type="entry name" value="Oxid_FAD_bind_N"/>
</dbReference>
<keyword evidence="10 16" id="KW-0133">Cell shape</keyword>
<reference evidence="19" key="1">
    <citation type="submission" date="2020-07" db="EMBL/GenBank/DDBJ databases">
        <title>Complete genome sequencing of Clostridia bacterium strain 12CBH8.</title>
        <authorList>
            <person name="Sakamoto M."/>
            <person name="Murakami T."/>
            <person name="Mori H."/>
        </authorList>
    </citation>
    <scope>NUCLEOTIDE SEQUENCE [LARGE SCALE GENOMIC DNA]</scope>
    <source>
        <strain evidence="19">12CBH8</strain>
    </source>
</reference>
<dbReference type="HAMAP" id="MF_00037">
    <property type="entry name" value="MurB"/>
    <property type="match status" value="1"/>
</dbReference>
<evidence type="ECO:0000256" key="16">
    <source>
        <dbReference type="HAMAP-Rule" id="MF_00037"/>
    </source>
</evidence>
<comment type="similarity">
    <text evidence="16">Belongs to the MurB family.</text>
</comment>
<dbReference type="GO" id="GO:0071949">
    <property type="term" value="F:FAD binding"/>
    <property type="evidence" value="ECO:0007669"/>
    <property type="project" value="InterPro"/>
</dbReference>
<evidence type="ECO:0000256" key="10">
    <source>
        <dbReference type="ARBA" id="ARBA00022960"/>
    </source>
</evidence>
<comment type="subcellular location">
    <subcellularLocation>
        <location evidence="3 16">Cytoplasm</location>
    </subcellularLocation>
</comment>
<dbReference type="Pfam" id="PF02873">
    <property type="entry name" value="MurB_C"/>
    <property type="match status" value="1"/>
</dbReference>
<dbReference type="PROSITE" id="PS51387">
    <property type="entry name" value="FAD_PCMH"/>
    <property type="match status" value="1"/>
</dbReference>
<dbReference type="InterPro" id="IPR003170">
    <property type="entry name" value="MurB"/>
</dbReference>
<evidence type="ECO:0000256" key="6">
    <source>
        <dbReference type="ARBA" id="ARBA00022618"/>
    </source>
</evidence>
<dbReference type="Gene3D" id="3.30.465.10">
    <property type="match status" value="1"/>
</dbReference>
<dbReference type="NCBIfam" id="TIGR00179">
    <property type="entry name" value="murB"/>
    <property type="match status" value="1"/>
</dbReference>
<dbReference type="EC" id="1.3.1.98" evidence="16"/>
<dbReference type="PANTHER" id="PTHR21071:SF4">
    <property type="entry name" value="UDP-N-ACETYLENOLPYRUVOYLGLUCOSAMINE REDUCTASE"/>
    <property type="match status" value="1"/>
</dbReference>
<evidence type="ECO:0000259" key="17">
    <source>
        <dbReference type="PROSITE" id="PS51387"/>
    </source>
</evidence>
<evidence type="ECO:0000256" key="3">
    <source>
        <dbReference type="ARBA" id="ARBA00004496"/>
    </source>
</evidence>